<reference evidence="2" key="1">
    <citation type="journal article" date="2023" name="G3 (Bethesda)">
        <title>Genome assembly and association tests identify interacting loci associated with vigor, precocity, and sex in interspecific pistachio rootstocks.</title>
        <authorList>
            <person name="Palmer W."/>
            <person name="Jacygrad E."/>
            <person name="Sagayaradj S."/>
            <person name="Cavanaugh K."/>
            <person name="Han R."/>
            <person name="Bertier L."/>
            <person name="Beede B."/>
            <person name="Kafkas S."/>
            <person name="Golino D."/>
            <person name="Preece J."/>
            <person name="Michelmore R."/>
        </authorList>
    </citation>
    <scope>NUCLEOTIDE SEQUENCE [LARGE SCALE GENOMIC DNA]</scope>
</reference>
<dbReference type="EMBL" id="CM047908">
    <property type="protein sequence ID" value="KAJ0081214.1"/>
    <property type="molecule type" value="Genomic_DNA"/>
</dbReference>
<name>A0ACC1A161_9ROSI</name>
<comment type="caution">
    <text evidence="1">The sequence shown here is derived from an EMBL/GenBank/DDBJ whole genome shotgun (WGS) entry which is preliminary data.</text>
</comment>
<organism evidence="1 2">
    <name type="scientific">Pistacia atlantica</name>
    <dbReference type="NCBI Taxonomy" id="434234"/>
    <lineage>
        <taxon>Eukaryota</taxon>
        <taxon>Viridiplantae</taxon>
        <taxon>Streptophyta</taxon>
        <taxon>Embryophyta</taxon>
        <taxon>Tracheophyta</taxon>
        <taxon>Spermatophyta</taxon>
        <taxon>Magnoliopsida</taxon>
        <taxon>eudicotyledons</taxon>
        <taxon>Gunneridae</taxon>
        <taxon>Pentapetalae</taxon>
        <taxon>rosids</taxon>
        <taxon>malvids</taxon>
        <taxon>Sapindales</taxon>
        <taxon>Anacardiaceae</taxon>
        <taxon>Pistacia</taxon>
    </lineage>
</organism>
<accession>A0ACC1A161</accession>
<protein>
    <submittedName>
        <fullName evidence="1">Uncharacterized protein</fullName>
    </submittedName>
</protein>
<dbReference type="Proteomes" id="UP001164250">
    <property type="component" value="Chromosome 12"/>
</dbReference>
<proteinExistence type="predicted"/>
<sequence length="156" mass="17671">MVNLPQNRIPIDAGSDNSFVESPSFADLVCIQDQKPNSLSANANKNHKQDQNFKFTPATPNSTAHNLNKSSQDDMLIPNTQLRLQALLRQAKQSETKNQPCYKQNQKVRNQAKKERAATSSFGRKLFQSVVSPCRECHARQPTTKAHTMQQKKFKF</sequence>
<evidence type="ECO:0000313" key="1">
    <source>
        <dbReference type="EMBL" id="KAJ0081214.1"/>
    </source>
</evidence>
<keyword evidence="2" id="KW-1185">Reference proteome</keyword>
<gene>
    <name evidence="1" type="ORF">Patl1_10663</name>
</gene>
<evidence type="ECO:0000313" key="2">
    <source>
        <dbReference type="Proteomes" id="UP001164250"/>
    </source>
</evidence>